<feature type="region of interest" description="Disordered" evidence="8">
    <location>
        <begin position="463"/>
        <end position="484"/>
    </location>
</feature>
<dbReference type="PANTHER" id="PTHR31954:SF1">
    <property type="entry name" value="CILIA- AND FLAGELLA-ASSOCIATED PROTEIN 157"/>
    <property type="match status" value="1"/>
</dbReference>
<keyword evidence="6" id="KW-0966">Cell projection</keyword>
<evidence type="ECO:0000256" key="8">
    <source>
        <dbReference type="SAM" id="MobiDB-lite"/>
    </source>
</evidence>
<evidence type="ECO:0000256" key="2">
    <source>
        <dbReference type="ARBA" id="ARBA00010841"/>
    </source>
</evidence>
<comment type="subcellular location">
    <subcellularLocation>
        <location evidence="1">Cell projection</location>
        <location evidence="1">Cilium</location>
    </subcellularLocation>
</comment>
<proteinExistence type="inferred from homology"/>
<feature type="compositionally biased region" description="Basic residues" evidence="8">
    <location>
        <begin position="1"/>
        <end position="16"/>
    </location>
</feature>
<protein>
    <recommendedName>
        <fullName evidence="3">Cilia- and flagella-associated protein 157</fullName>
    </recommendedName>
</protein>
<dbReference type="InterPro" id="IPR038844">
    <property type="entry name" value="CFAP157"/>
</dbReference>
<evidence type="ECO:0000313" key="9">
    <source>
        <dbReference type="EMBL" id="CAF1036531.1"/>
    </source>
</evidence>
<dbReference type="GO" id="GO:0036064">
    <property type="term" value="C:ciliary basal body"/>
    <property type="evidence" value="ECO:0007669"/>
    <property type="project" value="TreeGrafter"/>
</dbReference>
<name>A0A814JDE5_9BILA</name>
<keyword evidence="5" id="KW-0969">Cilium</keyword>
<feature type="compositionally biased region" description="Basic residues" evidence="8">
    <location>
        <begin position="463"/>
        <end position="477"/>
    </location>
</feature>
<accession>A0A814JDE5</accession>
<evidence type="ECO:0000256" key="3">
    <source>
        <dbReference type="ARBA" id="ARBA00014087"/>
    </source>
</evidence>
<feature type="coiled-coil region" evidence="7">
    <location>
        <begin position="83"/>
        <end position="178"/>
    </location>
</feature>
<sequence>MPGKKKGKGKGKKKGSEKKADEAGNAEPEIQMEEKTKQYYMTQITTLRKKVTNLQAQCDKYLVSQQDNMARIESLKEIRLGSRTFLTRQMDEINFEINNYNQQLRELDEAKENERSDLLKQINELRTRDLQETREKNENENHMLRSKLNSLDELKSKKEALLSQIDELDSKLKEQEHEYNEEIYYKEKDAVLEKDRLRKDMGSRVNDLSSEFRRVSKMQVVQTTRQIILENVRLNQKMIGIEDENNQTELKNGKIREGKKTLSLELSLLEERERMMAKKQKKTNQLIEKLTDECSTNERFIQNLEEKVSALEDTRNLIEQLEEMNERAEKQSYQAIEENELLRRTVSQREESLSKLEHENEKTQQIIDNVVEALEQAIELGVGPKLNDLAKETSSPIGFFSNNLFEPQHDERSLSPPVRLGALKKVTSKSVGVQTSVSNRVKSSPVSNATSIRIVVEKYKRKMGPKKDKGKGKKKKDKGPAVPDYVAEKPLSENDKKFYTMQIEILERQYVQYEKRCAELKERQKQEFDQVKTLEQDFELLKYAKKQLEQKEEEIQDLKDRIVGLSQAKDLEKEMLEKQLIDLRTEIHDLKERYEAENNELRNQVNDLENFRNKQEHYLAQRKNQQETLKLKEQEHYNKLERIKKKDQQDRDRLKRDMVQRVNAVASEFRRASNKQMAETTKRTINENARIEQTLNDMEENSSRVNVESGQIEDGNVNMGKTVRILEKKEQEHAFQHATSAEVIQLLANMLRSQEEIITENQERLCQMNEIERRMQDLRAALFSNEKNYSDKKHQNHSYENRLRTLDNELVGATNENARIMSNLRDAVSVITDALKTKRQNNEKALVPLHLSASNFSVTKDSVESGNLFKQLHQILTNEPSEEQIHHILEERKFNEEIGQLENGQEKTLTIKEYNKRRDNLHYRLGDMGLVPRKDAELFTNFEKMQRLYPQREKITLRKDSKKSVAVQTPGLTKGFSDISMDQLAPYDDKNSTTRLLFDRPELPKRIPHSISATNRVVQYVF</sequence>
<dbReference type="PANTHER" id="PTHR31954">
    <property type="entry name" value="CILIA- AND FLAGELLA-ASSOCIATED PROTEIN 157"/>
    <property type="match status" value="1"/>
</dbReference>
<dbReference type="Proteomes" id="UP000681722">
    <property type="component" value="Unassembled WGS sequence"/>
</dbReference>
<organism evidence="9 11">
    <name type="scientific">Didymodactylos carnosus</name>
    <dbReference type="NCBI Taxonomy" id="1234261"/>
    <lineage>
        <taxon>Eukaryota</taxon>
        <taxon>Metazoa</taxon>
        <taxon>Spiralia</taxon>
        <taxon>Gnathifera</taxon>
        <taxon>Rotifera</taxon>
        <taxon>Eurotatoria</taxon>
        <taxon>Bdelloidea</taxon>
        <taxon>Philodinida</taxon>
        <taxon>Philodinidae</taxon>
        <taxon>Didymodactylos</taxon>
    </lineage>
</organism>
<dbReference type="GO" id="GO:0008017">
    <property type="term" value="F:microtubule binding"/>
    <property type="evidence" value="ECO:0007669"/>
    <property type="project" value="TreeGrafter"/>
</dbReference>
<dbReference type="OrthoDB" id="166611at2759"/>
<dbReference type="EMBL" id="CAJNOQ010003931">
    <property type="protein sequence ID" value="CAF1036531.1"/>
    <property type="molecule type" value="Genomic_DNA"/>
</dbReference>
<dbReference type="Proteomes" id="UP000663829">
    <property type="component" value="Unassembled WGS sequence"/>
</dbReference>
<evidence type="ECO:0000313" key="10">
    <source>
        <dbReference type="EMBL" id="CAF3807076.1"/>
    </source>
</evidence>
<feature type="coiled-coil region" evidence="7">
    <location>
        <begin position="231"/>
        <end position="373"/>
    </location>
</feature>
<keyword evidence="4 7" id="KW-0175">Coiled coil</keyword>
<reference evidence="9" key="1">
    <citation type="submission" date="2021-02" db="EMBL/GenBank/DDBJ databases">
        <authorList>
            <person name="Nowell W R."/>
        </authorList>
    </citation>
    <scope>NUCLEOTIDE SEQUENCE</scope>
</reference>
<feature type="coiled-coil region" evidence="7">
    <location>
        <begin position="681"/>
        <end position="708"/>
    </location>
</feature>
<comment type="similarity">
    <text evidence="2">Belongs to the CFAP157 family.</text>
</comment>
<feature type="region of interest" description="Disordered" evidence="8">
    <location>
        <begin position="1"/>
        <end position="30"/>
    </location>
</feature>
<gene>
    <name evidence="9" type="ORF">GPM918_LOCUS15555</name>
    <name evidence="10" type="ORF">SRO942_LOCUS15555</name>
</gene>
<feature type="coiled-coil region" evidence="7">
    <location>
        <begin position="761"/>
        <end position="816"/>
    </location>
</feature>
<dbReference type="AlphaFoldDB" id="A0A814JDE5"/>
<evidence type="ECO:0000256" key="6">
    <source>
        <dbReference type="ARBA" id="ARBA00023273"/>
    </source>
</evidence>
<evidence type="ECO:0000313" key="11">
    <source>
        <dbReference type="Proteomes" id="UP000663829"/>
    </source>
</evidence>
<comment type="caution">
    <text evidence="9">The sequence shown here is derived from an EMBL/GenBank/DDBJ whole genome shotgun (WGS) entry which is preliminary data.</text>
</comment>
<evidence type="ECO:0000256" key="1">
    <source>
        <dbReference type="ARBA" id="ARBA00004138"/>
    </source>
</evidence>
<feature type="coiled-coil region" evidence="7">
    <location>
        <begin position="496"/>
        <end position="657"/>
    </location>
</feature>
<evidence type="ECO:0000256" key="7">
    <source>
        <dbReference type="SAM" id="Coils"/>
    </source>
</evidence>
<evidence type="ECO:0000256" key="5">
    <source>
        <dbReference type="ARBA" id="ARBA00023069"/>
    </source>
</evidence>
<keyword evidence="11" id="KW-1185">Reference proteome</keyword>
<dbReference type="EMBL" id="CAJOBC010003931">
    <property type="protein sequence ID" value="CAF3807076.1"/>
    <property type="molecule type" value="Genomic_DNA"/>
</dbReference>
<evidence type="ECO:0000256" key="4">
    <source>
        <dbReference type="ARBA" id="ARBA00023054"/>
    </source>
</evidence>